<dbReference type="GO" id="GO:0003941">
    <property type="term" value="F:L-serine ammonia-lyase activity"/>
    <property type="evidence" value="ECO:0007669"/>
    <property type="project" value="UniProtKB-EC"/>
</dbReference>
<accession>A0ABS1IYZ5</accession>
<proteinExistence type="inferred from homology"/>
<dbReference type="InterPro" id="IPR029009">
    <property type="entry name" value="ASB_dom_sf"/>
</dbReference>
<evidence type="ECO:0000256" key="9">
    <source>
        <dbReference type="ARBA" id="ARBA00023239"/>
    </source>
</evidence>
<evidence type="ECO:0000256" key="8">
    <source>
        <dbReference type="ARBA" id="ARBA00023014"/>
    </source>
</evidence>
<keyword evidence="9 11" id="KW-0456">Lyase</keyword>
<keyword evidence="7 11" id="KW-0408">Iron</keyword>
<dbReference type="Gene3D" id="3.30.1330.90">
    <property type="entry name" value="D-3-phosphoglycerate dehydrogenase, domain 3"/>
    <property type="match status" value="1"/>
</dbReference>
<dbReference type="PANTHER" id="PTHR30182">
    <property type="entry name" value="L-SERINE DEHYDRATASE"/>
    <property type="match status" value="1"/>
</dbReference>
<comment type="caution">
    <text evidence="14">The sequence shown here is derived from an EMBL/GenBank/DDBJ whole genome shotgun (WGS) entry which is preliminary data.</text>
</comment>
<dbReference type="SUPFAM" id="SSF143548">
    <property type="entry name" value="Serine metabolism enzymes domain"/>
    <property type="match status" value="1"/>
</dbReference>
<organism evidence="14 15">
    <name type="scientific">Catonella massiliensis</name>
    <dbReference type="NCBI Taxonomy" id="2799636"/>
    <lineage>
        <taxon>Bacteria</taxon>
        <taxon>Bacillati</taxon>
        <taxon>Bacillota</taxon>
        <taxon>Clostridia</taxon>
        <taxon>Lachnospirales</taxon>
        <taxon>Lachnospiraceae</taxon>
        <taxon>Catonella</taxon>
    </lineage>
</organism>
<evidence type="ECO:0000313" key="14">
    <source>
        <dbReference type="EMBL" id="MBK5897099.1"/>
    </source>
</evidence>
<evidence type="ECO:0000256" key="1">
    <source>
        <dbReference type="ARBA" id="ARBA00001966"/>
    </source>
</evidence>
<keyword evidence="4 11" id="KW-0312">Gluconeogenesis</keyword>
<dbReference type="InterPro" id="IPR004643">
    <property type="entry name" value="Fe-S_L-Ser_bsu"/>
</dbReference>
<dbReference type="InterPro" id="IPR002912">
    <property type="entry name" value="ACT_dom"/>
</dbReference>
<comment type="cofactor">
    <cofactor evidence="1 12">
        <name>[4Fe-4S] cluster</name>
        <dbReference type="ChEBI" id="CHEBI:49883"/>
    </cofactor>
</comment>
<dbReference type="CDD" id="cd04903">
    <property type="entry name" value="ACT_LSD"/>
    <property type="match status" value="1"/>
</dbReference>
<keyword evidence="15" id="KW-1185">Reference proteome</keyword>
<dbReference type="Pfam" id="PF03315">
    <property type="entry name" value="SDH_beta"/>
    <property type="match status" value="1"/>
</dbReference>
<evidence type="ECO:0000256" key="11">
    <source>
        <dbReference type="PIRNR" id="PIRNR036692"/>
    </source>
</evidence>
<dbReference type="SUPFAM" id="SSF55021">
    <property type="entry name" value="ACT-like"/>
    <property type="match status" value="1"/>
</dbReference>
<evidence type="ECO:0000259" key="13">
    <source>
        <dbReference type="PROSITE" id="PS51671"/>
    </source>
</evidence>
<evidence type="ECO:0000313" key="15">
    <source>
        <dbReference type="Proteomes" id="UP000604730"/>
    </source>
</evidence>
<keyword evidence="8 11" id="KW-0411">Iron-sulfur</keyword>
<evidence type="ECO:0000256" key="5">
    <source>
        <dbReference type="ARBA" id="ARBA00022485"/>
    </source>
</evidence>
<evidence type="ECO:0000256" key="2">
    <source>
        <dbReference type="ARBA" id="ARBA00004742"/>
    </source>
</evidence>
<evidence type="ECO:0000256" key="7">
    <source>
        <dbReference type="ARBA" id="ARBA00023004"/>
    </source>
</evidence>
<dbReference type="PIRSF" id="PIRSF036692">
    <property type="entry name" value="SDH_B"/>
    <property type="match status" value="1"/>
</dbReference>
<comment type="similarity">
    <text evidence="3 11 12">Belongs to the iron-sulfur dependent L-serine dehydratase family.</text>
</comment>
<feature type="domain" description="ACT" evidence="13">
    <location>
        <begin position="146"/>
        <end position="216"/>
    </location>
</feature>
<dbReference type="RefSeq" id="WP_208428606.1">
    <property type="nucleotide sequence ID" value="NZ_JAEPRJ010000001.1"/>
</dbReference>
<keyword evidence="6 11" id="KW-0479">Metal-binding</keyword>
<dbReference type="Gene3D" id="3.30.70.260">
    <property type="match status" value="1"/>
</dbReference>
<dbReference type="PANTHER" id="PTHR30182:SF12">
    <property type="entry name" value="L-SERINE DEHYDRATASE, BETA CHAIN-RELATED"/>
    <property type="match status" value="1"/>
</dbReference>
<dbReference type="InterPro" id="IPR005131">
    <property type="entry name" value="Ser_deHydtase_bsu"/>
</dbReference>
<gene>
    <name evidence="14" type="primary">sdaAB</name>
    <name evidence="14" type="ORF">JJN12_04770</name>
</gene>
<evidence type="ECO:0000256" key="4">
    <source>
        <dbReference type="ARBA" id="ARBA00022432"/>
    </source>
</evidence>
<comment type="catalytic activity">
    <reaction evidence="10 11 12">
        <text>L-serine = pyruvate + NH4(+)</text>
        <dbReference type="Rhea" id="RHEA:19169"/>
        <dbReference type="ChEBI" id="CHEBI:15361"/>
        <dbReference type="ChEBI" id="CHEBI:28938"/>
        <dbReference type="ChEBI" id="CHEBI:33384"/>
        <dbReference type="EC" id="4.3.1.17"/>
    </reaction>
</comment>
<evidence type="ECO:0000256" key="10">
    <source>
        <dbReference type="ARBA" id="ARBA00049406"/>
    </source>
</evidence>
<evidence type="ECO:0000256" key="3">
    <source>
        <dbReference type="ARBA" id="ARBA00008636"/>
    </source>
</evidence>
<keyword evidence="5 11" id="KW-0004">4Fe-4S</keyword>
<dbReference type="InterPro" id="IPR051318">
    <property type="entry name" value="Fe-S_L-Ser"/>
</dbReference>
<name>A0ABS1IYZ5_9FIRM</name>
<dbReference type="PROSITE" id="PS51671">
    <property type="entry name" value="ACT"/>
    <property type="match status" value="1"/>
</dbReference>
<protein>
    <recommendedName>
        <fullName evidence="11">L-serine deaminase</fullName>
    </recommendedName>
</protein>
<reference evidence="14 15" key="1">
    <citation type="submission" date="2021-01" db="EMBL/GenBank/DDBJ databases">
        <title>Isolation and description of Catonella massiliensis sp. nov., a novel Catonella species, isolated from a stable periodontitis subject.</title>
        <authorList>
            <person name="Antezack A."/>
            <person name="Boxberger M."/>
            <person name="La Scola B."/>
            <person name="Monnet-Corti V."/>
        </authorList>
    </citation>
    <scope>NUCLEOTIDE SEQUENCE [LARGE SCALE GENOMIC DNA]</scope>
    <source>
        <strain evidence="14 15">Marseille-Q4567</strain>
    </source>
</reference>
<evidence type="ECO:0000256" key="12">
    <source>
        <dbReference type="RuleBase" id="RU366059"/>
    </source>
</evidence>
<dbReference type="EMBL" id="JAEPRJ010000001">
    <property type="protein sequence ID" value="MBK5897099.1"/>
    <property type="molecule type" value="Genomic_DNA"/>
</dbReference>
<sequence length="216" mass="22880">MSVFEILGPIMVGPSSSHTAGACRIGLITAKLLGEKPVKAEIILSGSFAATGKGHGTDKALVAGLLGFEPDDMRIPDSFEMAKEMGLDFEFKNNEVKDAHPNTAIITAIGDKGREVCVQAASIGGGRIKVNKIDGIEVNFSGVLPTLIVNNIDAPGHVAAVTGTLSRSGFNIANMQLYRNKRGGTAVMIVEMDQKMSPELIKEVENLKGVLRVTYV</sequence>
<dbReference type="InterPro" id="IPR045865">
    <property type="entry name" value="ACT-like_dom_sf"/>
</dbReference>
<comment type="pathway">
    <text evidence="2 11">Carbohydrate biosynthesis; gluconeogenesis.</text>
</comment>
<evidence type="ECO:0000256" key="6">
    <source>
        <dbReference type="ARBA" id="ARBA00022723"/>
    </source>
</evidence>
<dbReference type="Pfam" id="PF01842">
    <property type="entry name" value="ACT"/>
    <property type="match status" value="1"/>
</dbReference>
<dbReference type="Proteomes" id="UP000604730">
    <property type="component" value="Unassembled WGS sequence"/>
</dbReference>
<dbReference type="NCBIfam" id="TIGR00719">
    <property type="entry name" value="sda_beta"/>
    <property type="match status" value="1"/>
</dbReference>